<comment type="similarity">
    <text evidence="1">Belongs to the F420H(2)-dependent quinone reductase family.</text>
</comment>
<evidence type="ECO:0000313" key="4">
    <source>
        <dbReference type="Proteomes" id="UP001241758"/>
    </source>
</evidence>
<evidence type="ECO:0000256" key="2">
    <source>
        <dbReference type="ARBA" id="ARBA00049106"/>
    </source>
</evidence>
<reference evidence="3 4" key="1">
    <citation type="submission" date="2023-05" db="EMBL/GenBank/DDBJ databases">
        <title>Actinoplanes sp. NEAU-A12 genome sequencing.</title>
        <authorList>
            <person name="Wang Z.-S."/>
        </authorList>
    </citation>
    <scope>NUCLEOTIDE SEQUENCE [LARGE SCALE GENOMIC DNA]</scope>
    <source>
        <strain evidence="3 4">NEAU-A12</strain>
    </source>
</reference>
<dbReference type="NCBIfam" id="TIGR00026">
    <property type="entry name" value="hi_GC_TIGR00026"/>
    <property type="match status" value="1"/>
</dbReference>
<dbReference type="PANTHER" id="PTHR39428">
    <property type="entry name" value="F420H(2)-DEPENDENT QUINONE REDUCTASE RV1261C"/>
    <property type="match status" value="1"/>
</dbReference>
<keyword evidence="4" id="KW-1185">Reference proteome</keyword>
<proteinExistence type="inferred from homology"/>
<dbReference type="Gene3D" id="2.30.110.10">
    <property type="entry name" value="Electron Transport, Fmn-binding Protein, Chain A"/>
    <property type="match status" value="1"/>
</dbReference>
<sequence length="149" mass="16707">MDETISDSPVPWVADHIRRFVETGGNPRPGSNDLLLTTRGRRSGKLRRTVLVYAVDGDRYVVAASAAGADRHPAWYLNLVADPDVTVQVGPRTIPAVARTATVAERPRLWQMMIAMMPSYQEYRRATTREIPLVILEPRLPASPYRQKV</sequence>
<evidence type="ECO:0000313" key="3">
    <source>
        <dbReference type="EMBL" id="MDI6104054.1"/>
    </source>
</evidence>
<comment type="caution">
    <text evidence="3">The sequence shown here is derived from an EMBL/GenBank/DDBJ whole genome shotgun (WGS) entry which is preliminary data.</text>
</comment>
<dbReference type="InterPro" id="IPR012349">
    <property type="entry name" value="Split_barrel_FMN-bd"/>
</dbReference>
<dbReference type="Proteomes" id="UP001241758">
    <property type="component" value="Unassembled WGS sequence"/>
</dbReference>
<protein>
    <submittedName>
        <fullName evidence="3">Nitroreductase family deazaflavin-dependent oxidoreductase</fullName>
    </submittedName>
</protein>
<comment type="catalytic activity">
    <reaction evidence="2">
        <text>oxidized coenzyme F420-(gamma-L-Glu)(n) + a quinol + H(+) = reduced coenzyme F420-(gamma-L-Glu)(n) + a quinone</text>
        <dbReference type="Rhea" id="RHEA:39663"/>
        <dbReference type="Rhea" id="RHEA-COMP:12939"/>
        <dbReference type="Rhea" id="RHEA-COMP:14378"/>
        <dbReference type="ChEBI" id="CHEBI:15378"/>
        <dbReference type="ChEBI" id="CHEBI:24646"/>
        <dbReference type="ChEBI" id="CHEBI:132124"/>
        <dbReference type="ChEBI" id="CHEBI:133980"/>
        <dbReference type="ChEBI" id="CHEBI:139511"/>
    </reaction>
</comment>
<accession>A0ABT6WWF2</accession>
<dbReference type="Pfam" id="PF04075">
    <property type="entry name" value="F420H2_quin_red"/>
    <property type="match status" value="1"/>
</dbReference>
<dbReference type="PANTHER" id="PTHR39428:SF1">
    <property type="entry name" value="F420H(2)-DEPENDENT QUINONE REDUCTASE RV1261C"/>
    <property type="match status" value="1"/>
</dbReference>
<name>A0ABT6WWF2_9ACTN</name>
<evidence type="ECO:0000256" key="1">
    <source>
        <dbReference type="ARBA" id="ARBA00008710"/>
    </source>
</evidence>
<dbReference type="InterPro" id="IPR004378">
    <property type="entry name" value="F420H2_quin_Rdtase"/>
</dbReference>
<organism evidence="3 4">
    <name type="scientific">Actinoplanes sandaracinus</name>
    <dbReference type="NCBI Taxonomy" id="3045177"/>
    <lineage>
        <taxon>Bacteria</taxon>
        <taxon>Bacillati</taxon>
        <taxon>Actinomycetota</taxon>
        <taxon>Actinomycetes</taxon>
        <taxon>Micromonosporales</taxon>
        <taxon>Micromonosporaceae</taxon>
        <taxon>Actinoplanes</taxon>
    </lineage>
</organism>
<dbReference type="RefSeq" id="WP_282765309.1">
    <property type="nucleotide sequence ID" value="NZ_JASCTH010000029.1"/>
</dbReference>
<dbReference type="EMBL" id="JASCTH010000029">
    <property type="protein sequence ID" value="MDI6104054.1"/>
    <property type="molecule type" value="Genomic_DNA"/>
</dbReference>
<gene>
    <name evidence="3" type="ORF">QLQ12_36235</name>
</gene>